<protein>
    <recommendedName>
        <fullName evidence="1">DUF427 domain-containing protein</fullName>
    </recommendedName>
</protein>
<gene>
    <name evidence="2" type="ORF">AFCDBAGC_1216</name>
</gene>
<dbReference type="InterPro" id="IPR007361">
    <property type="entry name" value="DUF427"/>
</dbReference>
<comment type="caution">
    <text evidence="2">The sequence shown here is derived from an EMBL/GenBank/DDBJ whole genome shotgun (WGS) entry which is preliminary data.</text>
</comment>
<dbReference type="PANTHER" id="PTHR34310:SF9">
    <property type="entry name" value="BLR5716 PROTEIN"/>
    <property type="match status" value="1"/>
</dbReference>
<accession>A0ABQ4QDR5</accession>
<proteinExistence type="predicted"/>
<dbReference type="Pfam" id="PF04248">
    <property type="entry name" value="NTP_transf_9"/>
    <property type="match status" value="1"/>
</dbReference>
<dbReference type="PANTHER" id="PTHR34310">
    <property type="entry name" value="DUF427 DOMAIN PROTEIN (AFU_ORTHOLOGUE AFUA_3G02220)"/>
    <property type="match status" value="1"/>
</dbReference>
<sequence>MRQPGPDHPITVTPHPGRIRVMLNGVAVADSRNVLSLKEASYPPVLYIPRTDVDLSHFTPSVRTSHCPYKGDASYFSLKVGDASQPDAVWSYEAPFPAVAEIAGHVAFYPDRVDGIETT</sequence>
<feature type="domain" description="DUF427" evidence="1">
    <location>
        <begin position="19"/>
        <end position="111"/>
    </location>
</feature>
<dbReference type="Gene3D" id="2.170.150.40">
    <property type="entry name" value="Domain of unknown function (DUF427)"/>
    <property type="match status" value="1"/>
</dbReference>
<dbReference type="RefSeq" id="WP_238271387.1">
    <property type="nucleotide sequence ID" value="NZ_BPQG01000011.1"/>
</dbReference>
<evidence type="ECO:0000313" key="3">
    <source>
        <dbReference type="Proteomes" id="UP001055117"/>
    </source>
</evidence>
<dbReference type="InterPro" id="IPR038694">
    <property type="entry name" value="DUF427_sf"/>
</dbReference>
<reference evidence="2 3" key="1">
    <citation type="journal article" date="2021" name="Front. Microbiol.">
        <title>Comprehensive Comparative Genomics and Phenotyping of Methylobacterium Species.</title>
        <authorList>
            <person name="Alessa O."/>
            <person name="Ogura Y."/>
            <person name="Fujitani Y."/>
            <person name="Takami H."/>
            <person name="Hayashi T."/>
            <person name="Sahin N."/>
            <person name="Tani A."/>
        </authorList>
    </citation>
    <scope>NUCLEOTIDE SEQUENCE [LARGE SCALE GENOMIC DNA]</scope>
    <source>
        <strain evidence="2 3">DSM 23679</strain>
    </source>
</reference>
<dbReference type="EMBL" id="BPQG01000011">
    <property type="protein sequence ID" value="GJD43364.1"/>
    <property type="molecule type" value="Genomic_DNA"/>
</dbReference>
<name>A0ABQ4QDR5_9HYPH</name>
<organism evidence="2 3">
    <name type="scientific">Methylobacterium cerastii</name>
    <dbReference type="NCBI Taxonomy" id="932741"/>
    <lineage>
        <taxon>Bacteria</taxon>
        <taxon>Pseudomonadati</taxon>
        <taxon>Pseudomonadota</taxon>
        <taxon>Alphaproteobacteria</taxon>
        <taxon>Hyphomicrobiales</taxon>
        <taxon>Methylobacteriaceae</taxon>
        <taxon>Methylobacterium</taxon>
    </lineage>
</organism>
<evidence type="ECO:0000259" key="1">
    <source>
        <dbReference type="Pfam" id="PF04248"/>
    </source>
</evidence>
<evidence type="ECO:0000313" key="2">
    <source>
        <dbReference type="EMBL" id="GJD43364.1"/>
    </source>
</evidence>
<keyword evidence="3" id="KW-1185">Reference proteome</keyword>
<dbReference type="Proteomes" id="UP001055117">
    <property type="component" value="Unassembled WGS sequence"/>
</dbReference>